<organism evidence="1 2">
    <name type="scientific">Allochromatium humboldtianum</name>
    <dbReference type="NCBI Taxonomy" id="504901"/>
    <lineage>
        <taxon>Bacteria</taxon>
        <taxon>Pseudomonadati</taxon>
        <taxon>Pseudomonadota</taxon>
        <taxon>Gammaproteobacteria</taxon>
        <taxon>Chromatiales</taxon>
        <taxon>Chromatiaceae</taxon>
        <taxon>Allochromatium</taxon>
    </lineage>
</organism>
<dbReference type="RefSeq" id="WP_176976063.1">
    <property type="nucleotide sequence ID" value="NZ_JABZEO010000004.1"/>
</dbReference>
<comment type="caution">
    <text evidence="1">The sequence shown here is derived from an EMBL/GenBank/DDBJ whole genome shotgun (WGS) entry which is preliminary data.</text>
</comment>
<keyword evidence="2" id="KW-1185">Reference proteome</keyword>
<sequence length="962" mass="106991">MDLGAWNQRLAEHFGALARDRKDIPVFALEHGLAQAELLALQNTLRAHIQVSAPARDHQLVWVVYAAEIGYGYAGNEYWQTFEDKTPGWRLNGRRDWIRDAFVAFQRKFAGAKPSGPWAEQFSIIAWPITHAILPCDLQQQLARILYELRHSFSGELFDEPQRLGDFIAARSWNTSARFQNLVQAPALVGQIAAALLLQGKEGFKTLLHPTTLKRIGDDVDRERRGRDWLRGARHAAEERAKIRGLTIGRSTNTTFQRREEAREEVARLGIEPRLVLRPIEGSRWEVSLEIPDLSHLLLRFPQVREVLTESRCTVAGAAGRPLARGRCLHGPQRVPLSRWPQPDDVLLKFERTDAQLEYLLRAECMLRPGTSWLFKVASDGLAYESRGMRVRADSKYLLVSTEPFANSPVARPVELACQGVHAALLDVPAALTSEWEQALKQFQVTQAKSIEVWPAGLAAVAWDGEGYGEWLASETPTLAIRSDHAMDELTIAMGDGPSPSLTLTDTPPGEAVFVELPPLPVGLHKFSVAARSGSSADSEVIGDLDVVMRVREARPWSPGSTAHGPLEMELDPAAPSLEQLWEGKAAVLVSGPTGRQLMIRVQMFVRAGEAPLFERQLPPVTLPLPSEEWTRHFEAYIKNDKSAQGAYDDTHVCEIELTADELGVFTFRCEREFTPLRWSLRRNSSGFIALLRDDADSDAPVIERYSFESPAVGEKLPSGVEHNVPRTGGLYVAASGDFKVAIVVPPVVETLADLQFEPQIDVRGRTVESVAQLLALARLWNSARHSGELVGRARQRLISRAIATRIASLIAGDNWSRCERDFSREEIGIGMLRRAIPMRRNQQKNGWRLITVDQIFPREILVRLAEAPLAERGAAFKDLAENILSLEREGSLLWLSEFALRMASAPGSLENWAGSHLEKGINTLLDAPSLACTARFLVLAVDQMRTVPTGADEIYAGWGWS</sequence>
<protein>
    <submittedName>
        <fullName evidence="1">Uncharacterized protein</fullName>
    </submittedName>
</protein>
<reference evidence="1 2" key="1">
    <citation type="submission" date="2020-06" db="EMBL/GenBank/DDBJ databases">
        <title>Whole-genome sequence of Allochromatium humboldtianum DSM 21881, type strain.</title>
        <authorList>
            <person name="Kyndt J.A."/>
            <person name="Meyer T.E."/>
        </authorList>
    </citation>
    <scope>NUCLEOTIDE SEQUENCE [LARGE SCALE GENOMIC DNA]</scope>
    <source>
        <strain evidence="1 2">DSM 21881</strain>
    </source>
</reference>
<dbReference type="AlphaFoldDB" id="A0A850R7J3"/>
<gene>
    <name evidence="1" type="ORF">HW932_08535</name>
</gene>
<name>A0A850R7J3_9GAMM</name>
<dbReference type="EMBL" id="JABZEO010000004">
    <property type="protein sequence ID" value="NVZ09308.1"/>
    <property type="molecule type" value="Genomic_DNA"/>
</dbReference>
<proteinExistence type="predicted"/>
<evidence type="ECO:0000313" key="1">
    <source>
        <dbReference type="EMBL" id="NVZ09308.1"/>
    </source>
</evidence>
<accession>A0A850R7J3</accession>
<dbReference type="Proteomes" id="UP000592294">
    <property type="component" value="Unassembled WGS sequence"/>
</dbReference>
<evidence type="ECO:0000313" key="2">
    <source>
        <dbReference type="Proteomes" id="UP000592294"/>
    </source>
</evidence>